<name>A0A2S0VQ73_9ALTE</name>
<evidence type="ECO:0000256" key="1">
    <source>
        <dbReference type="SAM" id="Coils"/>
    </source>
</evidence>
<dbReference type="InterPro" id="IPR007435">
    <property type="entry name" value="DUF484"/>
</dbReference>
<dbReference type="EMBL" id="CP026604">
    <property type="protein sequence ID" value="AWB66366.1"/>
    <property type="molecule type" value="Genomic_DNA"/>
</dbReference>
<evidence type="ECO:0000313" key="2">
    <source>
        <dbReference type="EMBL" id="AWB66366.1"/>
    </source>
</evidence>
<dbReference type="OrthoDB" id="8525200at2"/>
<dbReference type="AlphaFoldDB" id="A0A2S0VQ73"/>
<proteinExistence type="predicted"/>
<gene>
    <name evidence="2" type="ORF">C2869_07960</name>
</gene>
<accession>A0A2S0VQ73</accession>
<dbReference type="Proteomes" id="UP000244441">
    <property type="component" value="Chromosome"/>
</dbReference>
<evidence type="ECO:0000313" key="3">
    <source>
        <dbReference type="Proteomes" id="UP000244441"/>
    </source>
</evidence>
<dbReference type="Gene3D" id="3.30.450.40">
    <property type="match status" value="1"/>
</dbReference>
<dbReference type="Pfam" id="PF04340">
    <property type="entry name" value="DUF484"/>
    <property type="match status" value="1"/>
</dbReference>
<keyword evidence="1" id="KW-0175">Coiled coil</keyword>
<feature type="coiled-coil region" evidence="1">
    <location>
        <begin position="47"/>
        <end position="81"/>
    </location>
</feature>
<dbReference type="RefSeq" id="WP_108602430.1">
    <property type="nucleotide sequence ID" value="NZ_CP026604.1"/>
</dbReference>
<dbReference type="InterPro" id="IPR029016">
    <property type="entry name" value="GAF-like_dom_sf"/>
</dbReference>
<dbReference type="KEGG" id="cate:C2869_07960"/>
<keyword evidence="3" id="KW-1185">Reference proteome</keyword>
<dbReference type="PANTHER" id="PTHR38765:SF1">
    <property type="entry name" value="DUF484 DOMAIN-CONTAINING PROTEIN"/>
    <property type="match status" value="1"/>
</dbReference>
<organism evidence="2 3">
    <name type="scientific">Saccharobesus litoralis</name>
    <dbReference type="NCBI Taxonomy" id="2172099"/>
    <lineage>
        <taxon>Bacteria</taxon>
        <taxon>Pseudomonadati</taxon>
        <taxon>Pseudomonadota</taxon>
        <taxon>Gammaproteobacteria</taxon>
        <taxon>Alteromonadales</taxon>
        <taxon>Alteromonadaceae</taxon>
        <taxon>Saccharobesus</taxon>
    </lineage>
</organism>
<protein>
    <submittedName>
        <fullName evidence="2">DUF484 domain-containing protein</fullName>
    </submittedName>
</protein>
<dbReference type="PANTHER" id="PTHR38765">
    <property type="entry name" value="DUF484 DOMAIN-CONTAINING PROTEIN"/>
    <property type="match status" value="1"/>
</dbReference>
<sequence length="230" mass="26905">MSEQQPELLKLNEEDVLHYLKQNPNLFERHPDALAEIKIPHAHKGSISLMERQQEVLRHKNQDMEKQIKDLLSTAKQNEKIYRAFVNLYMALLECPDSQKLLYLLRAMLLDQIELDGIKLCLFITTTDEKAQDFVEPRSKFLDVLDDRLSRDTYYFGRLKQQEMDLFFEPEKAIGSVCLIRLGEQKDLGILAFGSCDDNHFSPDMDTVFLDPMVKLINRFLFDFQSGERS</sequence>
<reference evidence="2 3" key="1">
    <citation type="submission" date="2018-01" db="EMBL/GenBank/DDBJ databases">
        <title>Genome sequence of a Cantenovulum-like bacteria.</title>
        <authorList>
            <person name="Tan W.R."/>
            <person name="Lau N.-S."/>
            <person name="Go F."/>
            <person name="Amirul A.-A.A."/>
        </authorList>
    </citation>
    <scope>NUCLEOTIDE SEQUENCE [LARGE SCALE GENOMIC DNA]</scope>
    <source>
        <strain evidence="2 3">CCB-QB4</strain>
    </source>
</reference>